<accession>T1KPN1</accession>
<reference evidence="2" key="1">
    <citation type="submission" date="2011-08" db="EMBL/GenBank/DDBJ databases">
        <authorList>
            <person name="Rombauts S."/>
        </authorList>
    </citation>
    <scope>NUCLEOTIDE SEQUENCE</scope>
    <source>
        <strain evidence="2">London</strain>
    </source>
</reference>
<evidence type="ECO:0000313" key="2">
    <source>
        <dbReference type="Proteomes" id="UP000015104"/>
    </source>
</evidence>
<dbReference type="Proteomes" id="UP000015104">
    <property type="component" value="Unassembled WGS sequence"/>
</dbReference>
<sequence>MMLINERERSKQKDIQKVVSRFGGNVFLFQVIDTLVIHKSLLECLSG</sequence>
<dbReference type="HOGENOM" id="CLU_3176016_0_0_1"/>
<protein>
    <submittedName>
        <fullName evidence="1">Uncharacterized protein</fullName>
    </submittedName>
</protein>
<dbReference type="EMBL" id="CAEY01000333">
    <property type="status" value="NOT_ANNOTATED_CDS"/>
    <property type="molecule type" value="Genomic_DNA"/>
</dbReference>
<name>T1KPN1_TETUR</name>
<proteinExistence type="predicted"/>
<keyword evidence="2" id="KW-1185">Reference proteome</keyword>
<evidence type="ECO:0000313" key="1">
    <source>
        <dbReference type="EnsemblMetazoa" id="tetur17g01100.1"/>
    </source>
</evidence>
<organism evidence="1 2">
    <name type="scientific">Tetranychus urticae</name>
    <name type="common">Two-spotted spider mite</name>
    <dbReference type="NCBI Taxonomy" id="32264"/>
    <lineage>
        <taxon>Eukaryota</taxon>
        <taxon>Metazoa</taxon>
        <taxon>Ecdysozoa</taxon>
        <taxon>Arthropoda</taxon>
        <taxon>Chelicerata</taxon>
        <taxon>Arachnida</taxon>
        <taxon>Acari</taxon>
        <taxon>Acariformes</taxon>
        <taxon>Trombidiformes</taxon>
        <taxon>Prostigmata</taxon>
        <taxon>Eleutherengona</taxon>
        <taxon>Raphignathae</taxon>
        <taxon>Tetranychoidea</taxon>
        <taxon>Tetranychidae</taxon>
        <taxon>Tetranychus</taxon>
    </lineage>
</organism>
<dbReference type="AlphaFoldDB" id="T1KPN1"/>
<dbReference type="EnsemblMetazoa" id="tetur17g01100.1">
    <property type="protein sequence ID" value="tetur17g01100.1"/>
    <property type="gene ID" value="tetur17g01100"/>
</dbReference>
<reference evidence="1" key="2">
    <citation type="submission" date="2015-06" db="UniProtKB">
        <authorList>
            <consortium name="EnsemblMetazoa"/>
        </authorList>
    </citation>
    <scope>IDENTIFICATION</scope>
</reference>